<dbReference type="Proteomes" id="UP000317650">
    <property type="component" value="Chromosome 5"/>
</dbReference>
<organism evidence="2 3">
    <name type="scientific">Musa balbisiana</name>
    <name type="common">Banana</name>
    <dbReference type="NCBI Taxonomy" id="52838"/>
    <lineage>
        <taxon>Eukaryota</taxon>
        <taxon>Viridiplantae</taxon>
        <taxon>Streptophyta</taxon>
        <taxon>Embryophyta</taxon>
        <taxon>Tracheophyta</taxon>
        <taxon>Spermatophyta</taxon>
        <taxon>Magnoliopsida</taxon>
        <taxon>Liliopsida</taxon>
        <taxon>Zingiberales</taxon>
        <taxon>Musaceae</taxon>
        <taxon>Musa</taxon>
    </lineage>
</organism>
<feature type="region of interest" description="Disordered" evidence="1">
    <location>
        <begin position="148"/>
        <end position="174"/>
    </location>
</feature>
<sequence>MPKESSLVLMSCLFSSVELPKRTNRASTFMHRHKNTQLERLEHVAPGPNEGVNVLVRDDHAAEVKGLEAVEGVDEAADPRAGIAAPVLGDQVEHGSAGLALELEGLEVEEPAEEPVGGGGVADGDGDVLPREGVDAVPLLAHQRDGLPIAGVVDNYNKNKRDKRSKPPEKERIN</sequence>
<evidence type="ECO:0000313" key="2">
    <source>
        <dbReference type="EMBL" id="THU68001.1"/>
    </source>
</evidence>
<protein>
    <submittedName>
        <fullName evidence="2">Uncharacterized protein</fullName>
    </submittedName>
</protein>
<proteinExistence type="predicted"/>
<dbReference type="AlphaFoldDB" id="A0A4S8JZZ5"/>
<evidence type="ECO:0000256" key="1">
    <source>
        <dbReference type="SAM" id="MobiDB-lite"/>
    </source>
</evidence>
<reference evidence="2 3" key="1">
    <citation type="journal article" date="2019" name="Nat. Plants">
        <title>Genome sequencing of Musa balbisiana reveals subgenome evolution and function divergence in polyploid bananas.</title>
        <authorList>
            <person name="Yao X."/>
        </authorList>
    </citation>
    <scope>NUCLEOTIDE SEQUENCE [LARGE SCALE GENOMIC DNA]</scope>
    <source>
        <strain evidence="3">cv. DH-PKW</strain>
        <tissue evidence="2">Leaves</tissue>
    </source>
</reference>
<feature type="region of interest" description="Disordered" evidence="1">
    <location>
        <begin position="111"/>
        <end position="132"/>
    </location>
</feature>
<comment type="caution">
    <text evidence="2">The sequence shown here is derived from an EMBL/GenBank/DDBJ whole genome shotgun (WGS) entry which is preliminary data.</text>
</comment>
<dbReference type="EMBL" id="PYDT01000003">
    <property type="protein sequence ID" value="THU68001.1"/>
    <property type="molecule type" value="Genomic_DNA"/>
</dbReference>
<name>A0A4S8JZZ5_MUSBA</name>
<keyword evidence="3" id="KW-1185">Reference proteome</keyword>
<evidence type="ECO:0000313" key="3">
    <source>
        <dbReference type="Proteomes" id="UP000317650"/>
    </source>
</evidence>
<gene>
    <name evidence="2" type="ORF">C4D60_Mb05t30640</name>
</gene>
<accession>A0A4S8JZZ5</accession>
<feature type="compositionally biased region" description="Basic and acidic residues" evidence="1">
    <location>
        <begin position="165"/>
        <end position="174"/>
    </location>
</feature>